<protein>
    <submittedName>
        <fullName evidence="9">Snare associated Golgi protein-domain-containing protein</fullName>
    </submittedName>
</protein>
<evidence type="ECO:0000256" key="7">
    <source>
        <dbReference type="SAM" id="Phobius"/>
    </source>
</evidence>
<keyword evidence="10" id="KW-1185">Reference proteome</keyword>
<keyword evidence="3" id="KW-0732">Signal</keyword>
<comment type="subcellular location">
    <subcellularLocation>
        <location evidence="1">Membrane</location>
        <topology evidence="1">Multi-pass membrane protein</topology>
    </subcellularLocation>
</comment>
<evidence type="ECO:0000256" key="2">
    <source>
        <dbReference type="ARBA" id="ARBA00022692"/>
    </source>
</evidence>
<gene>
    <name evidence="9" type="ORF">C8R41DRAFT_121529</name>
</gene>
<evidence type="ECO:0000256" key="3">
    <source>
        <dbReference type="ARBA" id="ARBA00022729"/>
    </source>
</evidence>
<keyword evidence="5 7" id="KW-0472">Membrane</keyword>
<dbReference type="InterPro" id="IPR032816">
    <property type="entry name" value="VTT_dom"/>
</dbReference>
<evidence type="ECO:0000256" key="5">
    <source>
        <dbReference type="ARBA" id="ARBA00023136"/>
    </source>
</evidence>
<feature type="transmembrane region" description="Helical" evidence="7">
    <location>
        <begin position="204"/>
        <end position="223"/>
    </location>
</feature>
<evidence type="ECO:0000313" key="9">
    <source>
        <dbReference type="EMBL" id="KAJ4498673.1"/>
    </source>
</evidence>
<keyword evidence="2 7" id="KW-0812">Transmembrane</keyword>
<evidence type="ECO:0000313" key="10">
    <source>
        <dbReference type="Proteomes" id="UP001150217"/>
    </source>
</evidence>
<evidence type="ECO:0000256" key="6">
    <source>
        <dbReference type="SAM" id="MobiDB-lite"/>
    </source>
</evidence>
<feature type="region of interest" description="Disordered" evidence="6">
    <location>
        <begin position="440"/>
        <end position="480"/>
    </location>
</feature>
<name>A0ABQ8VQK8_9AGAR</name>
<organism evidence="9 10">
    <name type="scientific">Lentinula lateritia</name>
    <dbReference type="NCBI Taxonomy" id="40482"/>
    <lineage>
        <taxon>Eukaryota</taxon>
        <taxon>Fungi</taxon>
        <taxon>Dikarya</taxon>
        <taxon>Basidiomycota</taxon>
        <taxon>Agaricomycotina</taxon>
        <taxon>Agaricomycetes</taxon>
        <taxon>Agaricomycetidae</taxon>
        <taxon>Agaricales</taxon>
        <taxon>Marasmiineae</taxon>
        <taxon>Omphalotaceae</taxon>
        <taxon>Lentinula</taxon>
    </lineage>
</organism>
<dbReference type="PANTHER" id="PTHR43220:SF21">
    <property type="entry name" value="TRANSMEMBRANE PROTEIN 41A"/>
    <property type="match status" value="1"/>
</dbReference>
<dbReference type="InterPro" id="IPR045014">
    <property type="entry name" value="TM41A/B"/>
</dbReference>
<reference evidence="9" key="1">
    <citation type="submission" date="2022-08" db="EMBL/GenBank/DDBJ databases">
        <title>A Global Phylogenomic Analysis of the Shiitake Genus Lentinula.</title>
        <authorList>
            <consortium name="DOE Joint Genome Institute"/>
            <person name="Sierra-Patev S."/>
            <person name="Min B."/>
            <person name="Naranjo-Ortiz M."/>
            <person name="Looney B."/>
            <person name="Konkel Z."/>
            <person name="Slot J.C."/>
            <person name="Sakamoto Y."/>
            <person name="Steenwyk J.L."/>
            <person name="Rokas A."/>
            <person name="Carro J."/>
            <person name="Camarero S."/>
            <person name="Ferreira P."/>
            <person name="Molpeceres G."/>
            <person name="Ruiz-Duenas F.J."/>
            <person name="Serrano A."/>
            <person name="Henrissat B."/>
            <person name="Drula E."/>
            <person name="Hughes K.W."/>
            <person name="Mata J.L."/>
            <person name="Ishikawa N.K."/>
            <person name="Vargas-Isla R."/>
            <person name="Ushijima S."/>
            <person name="Smith C.A."/>
            <person name="Ahrendt S."/>
            <person name="Andreopoulos W."/>
            <person name="He G."/>
            <person name="Labutti K."/>
            <person name="Lipzen A."/>
            <person name="Ng V."/>
            <person name="Riley R."/>
            <person name="Sandor L."/>
            <person name="Barry K."/>
            <person name="Martinez A.T."/>
            <person name="Xiao Y."/>
            <person name="Gibbons J.G."/>
            <person name="Terashima K."/>
            <person name="Grigoriev I.V."/>
            <person name="Hibbett D.S."/>
        </authorList>
    </citation>
    <scope>NUCLEOTIDE SEQUENCE</scope>
    <source>
        <strain evidence="9">RHP3577 ss4</strain>
    </source>
</reference>
<feature type="region of interest" description="Disordered" evidence="6">
    <location>
        <begin position="28"/>
        <end position="48"/>
    </location>
</feature>
<comment type="caution">
    <text evidence="9">The sequence shown here is derived from an EMBL/GenBank/DDBJ whole genome shotgun (WGS) entry which is preliminary data.</text>
</comment>
<dbReference type="PANTHER" id="PTHR43220">
    <property type="match status" value="1"/>
</dbReference>
<dbReference type="Proteomes" id="UP001150217">
    <property type="component" value="Unassembled WGS sequence"/>
</dbReference>
<feature type="transmembrane region" description="Helical" evidence="7">
    <location>
        <begin position="129"/>
        <end position="156"/>
    </location>
</feature>
<evidence type="ECO:0000259" key="8">
    <source>
        <dbReference type="Pfam" id="PF09335"/>
    </source>
</evidence>
<evidence type="ECO:0000256" key="1">
    <source>
        <dbReference type="ARBA" id="ARBA00004141"/>
    </source>
</evidence>
<feature type="domain" description="VTT" evidence="8">
    <location>
        <begin position="200"/>
        <end position="336"/>
    </location>
</feature>
<feature type="transmembrane region" description="Helical" evidence="7">
    <location>
        <begin position="176"/>
        <end position="197"/>
    </location>
</feature>
<dbReference type="Pfam" id="PF09335">
    <property type="entry name" value="VTT_dom"/>
    <property type="match status" value="1"/>
</dbReference>
<evidence type="ECO:0000256" key="4">
    <source>
        <dbReference type="ARBA" id="ARBA00022989"/>
    </source>
</evidence>
<sequence>MSSLVPPPISRNRASSTTLRPALTLKSLGRRRSSTQLKPLPSTPPCCTPSGDTPRPSMFFMALSTVLRWLHLESKHALLPDWSSPTTPEDHGDVYALPLPASATKASFGEVLTPKFSQYNQWPSMHAPIVFVICLFPLSAAVVFLSLSSLPIPFAWPKTLTDLAQLGKELHRYSESGFWPSMHVVGVLAVTAVWKHAWSIPGSVIWNVLAGALFSPVFATILLTFLTTIGSLCASSLAAPLAPLVMRFLPRVLDMTRSALEGHASKPPSSTDADVDSLSSTSGAWVRLSVLRLVGVVPWSGINIACGVCGVPTWDCMLGSFIGTLPWTAVTCQIGDILQTVAYAPSATSQTVSSLLMSPEIIIKLVFLSFLSLAPILARDHLKALISTSVTSTSASASATGSMPVEPSTSEKFASISSQQSEQDEKRVSRWTWMKEWKDRLPSRSRTREEKDRSDRMRQLDELVDEKQRIREREEGILPS</sequence>
<feature type="region of interest" description="Disordered" evidence="6">
    <location>
        <begin position="395"/>
        <end position="428"/>
    </location>
</feature>
<accession>A0ABQ8VQK8</accession>
<keyword evidence="4 7" id="KW-1133">Transmembrane helix</keyword>
<feature type="compositionally biased region" description="Polar residues" evidence="6">
    <location>
        <begin position="407"/>
        <end position="421"/>
    </location>
</feature>
<dbReference type="EMBL" id="JANVFT010000014">
    <property type="protein sequence ID" value="KAJ4498673.1"/>
    <property type="molecule type" value="Genomic_DNA"/>
</dbReference>
<proteinExistence type="predicted"/>